<dbReference type="Gene3D" id="3.30.70.1240">
    <property type="entry name" value="DOPA-like domains"/>
    <property type="match status" value="1"/>
</dbReference>
<gene>
    <name evidence="1" type="ORF">BJX66DRAFT_308782</name>
</gene>
<evidence type="ECO:0000313" key="1">
    <source>
        <dbReference type="EMBL" id="KAL2788420.1"/>
    </source>
</evidence>
<reference evidence="1 2" key="1">
    <citation type="submission" date="2024-07" db="EMBL/GenBank/DDBJ databases">
        <title>Section-level genome sequencing and comparative genomics of Aspergillus sections Usti and Cavernicolus.</title>
        <authorList>
            <consortium name="Lawrence Berkeley National Laboratory"/>
            <person name="Nybo J.L."/>
            <person name="Vesth T.C."/>
            <person name="Theobald S."/>
            <person name="Frisvad J.C."/>
            <person name="Larsen T.O."/>
            <person name="Kjaerboelling I."/>
            <person name="Rothschild-Mancinelli K."/>
            <person name="Lyhne E.K."/>
            <person name="Kogle M.E."/>
            <person name="Barry K."/>
            <person name="Clum A."/>
            <person name="Na H."/>
            <person name="Ledsgaard L."/>
            <person name="Lin J."/>
            <person name="Lipzen A."/>
            <person name="Kuo A."/>
            <person name="Riley R."/>
            <person name="Mondo S."/>
            <person name="Labutti K."/>
            <person name="Haridas S."/>
            <person name="Pangalinan J."/>
            <person name="Salamov A.A."/>
            <person name="Simmons B.A."/>
            <person name="Magnuson J.K."/>
            <person name="Chen J."/>
            <person name="Drula E."/>
            <person name="Henrissat B."/>
            <person name="Wiebenga A."/>
            <person name="Lubbers R.J."/>
            <person name="Gomes A.C."/>
            <person name="Makela M.R."/>
            <person name="Stajich J."/>
            <person name="Grigoriev I.V."/>
            <person name="Mortensen U.H."/>
            <person name="De Vries R.P."/>
            <person name="Baker S.E."/>
            <person name="Andersen M.R."/>
        </authorList>
    </citation>
    <scope>NUCLEOTIDE SEQUENCE [LARGE SCALE GENOMIC DNA]</scope>
    <source>
        <strain evidence="1 2">CBS 209.92</strain>
    </source>
</reference>
<name>A0ABR4FYQ9_9EURO</name>
<protein>
    <submittedName>
        <fullName evidence="1">DOPA-like domain-containing protein</fullName>
    </submittedName>
</protein>
<keyword evidence="2" id="KW-1185">Reference proteome</keyword>
<dbReference type="SUPFAM" id="SSF143410">
    <property type="entry name" value="DOPA-like"/>
    <property type="match status" value="1"/>
</dbReference>
<dbReference type="PANTHER" id="PTHR36423">
    <property type="entry name" value="AFR070WP"/>
    <property type="match status" value="1"/>
</dbReference>
<evidence type="ECO:0000313" key="2">
    <source>
        <dbReference type="Proteomes" id="UP001610563"/>
    </source>
</evidence>
<dbReference type="InterPro" id="IPR014980">
    <property type="entry name" value="DOPA_dioxygen"/>
</dbReference>
<dbReference type="Proteomes" id="UP001610563">
    <property type="component" value="Unassembled WGS sequence"/>
</dbReference>
<proteinExistence type="predicted"/>
<dbReference type="EMBL" id="JBFTWV010000079">
    <property type="protein sequence ID" value="KAL2788420.1"/>
    <property type="molecule type" value="Genomic_DNA"/>
</dbReference>
<accession>A0ABR4FYQ9</accession>
<organism evidence="1 2">
    <name type="scientific">Aspergillus keveii</name>
    <dbReference type="NCBI Taxonomy" id="714993"/>
    <lineage>
        <taxon>Eukaryota</taxon>
        <taxon>Fungi</taxon>
        <taxon>Dikarya</taxon>
        <taxon>Ascomycota</taxon>
        <taxon>Pezizomycotina</taxon>
        <taxon>Eurotiomycetes</taxon>
        <taxon>Eurotiomycetidae</taxon>
        <taxon>Eurotiales</taxon>
        <taxon>Aspergillaceae</taxon>
        <taxon>Aspergillus</taxon>
        <taxon>Aspergillus subgen. Nidulantes</taxon>
    </lineage>
</organism>
<dbReference type="PANTHER" id="PTHR36423:SF2">
    <property type="entry name" value="AFR070WP"/>
    <property type="match status" value="1"/>
</dbReference>
<sequence length="243" mass="28408">MVLKFRTFVIPRNARLPAHFPIYKSFAVSNQIYNRISFPPYNFANHCPYSLEMTDQFSYTFPSPLEGYENLEPLSEERNEDGKSFKNPQHGILSKAYEEFPDPLSKGRRGGFDIHIYHFQNNPDQVTFAKALWERIRREFPELRIYTFFDRPVGPHPVAMFEVNLFTPAQFGAFIPWLVIHRGPLSALIHPNTAEGAGEEERNHTQRATWLGERIPLDLRIFKLMKEREKHDEAEAERRNGGK</sequence>
<comment type="caution">
    <text evidence="1">The sequence shown here is derived from an EMBL/GenBank/DDBJ whole genome shotgun (WGS) entry which is preliminary data.</text>
</comment>
<dbReference type="InterPro" id="IPR023389">
    <property type="entry name" value="DOPA-like_sf"/>
</dbReference>
<dbReference type="Pfam" id="PF08883">
    <property type="entry name" value="DOPA_dioxygen"/>
    <property type="match status" value="1"/>
</dbReference>